<feature type="transmembrane region" description="Helical" evidence="2">
    <location>
        <begin position="237"/>
        <end position="259"/>
    </location>
</feature>
<keyword evidence="3" id="KW-0732">Signal</keyword>
<gene>
    <name evidence="4" type="ORF">PEVE_00002546</name>
</gene>
<feature type="transmembrane region" description="Helical" evidence="2">
    <location>
        <begin position="266"/>
        <end position="288"/>
    </location>
</feature>
<dbReference type="EMBL" id="CALNXI010000115">
    <property type="protein sequence ID" value="CAH3019410.1"/>
    <property type="molecule type" value="Genomic_DNA"/>
</dbReference>
<feature type="signal peptide" evidence="3">
    <location>
        <begin position="1"/>
        <end position="21"/>
    </location>
</feature>
<feature type="compositionally biased region" description="Basic and acidic residues" evidence="1">
    <location>
        <begin position="999"/>
        <end position="1053"/>
    </location>
</feature>
<evidence type="ECO:0000256" key="3">
    <source>
        <dbReference type="SAM" id="SignalP"/>
    </source>
</evidence>
<feature type="region of interest" description="Disordered" evidence="1">
    <location>
        <begin position="991"/>
        <end position="1073"/>
    </location>
</feature>
<proteinExistence type="predicted"/>
<evidence type="ECO:0000256" key="2">
    <source>
        <dbReference type="SAM" id="Phobius"/>
    </source>
</evidence>
<feature type="chain" id="PRO_5046176785" evidence="3">
    <location>
        <begin position="22"/>
        <end position="1151"/>
    </location>
</feature>
<sequence>MLRSLVLCFAVSLLCLLEVDGRFSMSGFKRIQNNFLKRADPTRMLKTGSSVTSLYVGGTGIWWRSGVIASISQMEQGEKEKAMETLNIAIATLAVFDTTQATVSPLASELIEQLVKHKGKFPNTFSGLTNYNKAVTEGVVSGSADDVDDIIDSAKAWKKRIGEFFDSEVTAFMKNTQGYDDLVKSLNNAKTWAKGLTWLDTISGPLFDAANVAFCGWQLHNAINDKDSPPEVRSLNIASASMGFASGAVGVTSFVVGALATAGSTLAAVAGPVGAIIGCLLSLASIIIDLINSVNPYGTIKNHLETIQKLKEGSLQYLQNQVDITNQVTPVFNYNTGFGTIYEINQGNLIQGMRSESVQHISGVDDDPKIKFSSKKSPGHENDYLTMGKNRIFDKSKYGNIIFRPKGTVQLGYDFYGKVTKPDGKGVTVIANTAMVAEQFWIRGVHIDTRVENDEEHNNPDNVVIGEMTGLAESDHSIRVYTGAGDDLLQVTGLLCNLWTYHQDCFWGTLGTGVNTLSFQGLDPDRVEFPTGHTSGASKVFVGLKYDLRETGRVPSCEIYLRIKESDESVKDYRIGYVTGVSVFHGSPLDDEIVMGEDKSCVVKNDGGNNKYIIYISNEHHFTHTIIDDSNTLGEIYLVGRTGVRNGESYFQMDHDDMGYDEESQTIVTFMKDSNRRHTFTGRIIIKRTKPGDVKEMKLYLVRPRNIFGCKQVASLDKEGVDCSWEYTLGHDSINRGIGSKHHYNSIDGWNIDDRPVPSVPFRYNLDTDLEADPIPGLCGDFIIALKGDHPFSKNLQYSLRLPTNSFIAISDQFMADLKEAFYLLYYMKSEKKLVFEHRYGRYTKAAYTIKVHVPEAKRIVYGTVGSYRLLLDLKHDDRPAVNFASECFGLDSRSVEEYKFTENYADENDWKPNQLVLGVPSKTPTESAKCIEFSKAKTYGRKVLDERPWEGDDTTGDYAENALIVGDSLWTHLSSEDNDMKIEFEPIKVSKKKKDRPNKKESRTSEERKERQSEETESEPFKREKYKPSKQNRDASSKEKNVRPSKKKEDRPSRRKGKGLSIKKKDEPTAQCENGENMWQITVKKTSSGEITHQVRVKGASTLAYHEGLVRSNLYDLVNGEKEKFDLYEVWKQKMASLESDIEAEANRCR</sequence>
<evidence type="ECO:0000256" key="1">
    <source>
        <dbReference type="SAM" id="MobiDB-lite"/>
    </source>
</evidence>
<keyword evidence="2" id="KW-0812">Transmembrane</keyword>
<dbReference type="Proteomes" id="UP001159427">
    <property type="component" value="Unassembled WGS sequence"/>
</dbReference>
<protein>
    <submittedName>
        <fullName evidence="4">Uncharacterized protein</fullName>
    </submittedName>
</protein>
<organism evidence="4 5">
    <name type="scientific">Porites evermanni</name>
    <dbReference type="NCBI Taxonomy" id="104178"/>
    <lineage>
        <taxon>Eukaryota</taxon>
        <taxon>Metazoa</taxon>
        <taxon>Cnidaria</taxon>
        <taxon>Anthozoa</taxon>
        <taxon>Hexacorallia</taxon>
        <taxon>Scleractinia</taxon>
        <taxon>Fungiina</taxon>
        <taxon>Poritidae</taxon>
        <taxon>Porites</taxon>
    </lineage>
</organism>
<reference evidence="4 5" key="1">
    <citation type="submission" date="2022-05" db="EMBL/GenBank/DDBJ databases">
        <authorList>
            <consortium name="Genoscope - CEA"/>
            <person name="William W."/>
        </authorList>
    </citation>
    <scope>NUCLEOTIDE SEQUENCE [LARGE SCALE GENOMIC DNA]</scope>
</reference>
<keyword evidence="2" id="KW-0472">Membrane</keyword>
<feature type="compositionally biased region" description="Basic residues" evidence="1">
    <location>
        <begin position="1054"/>
        <end position="1063"/>
    </location>
</feature>
<name>A0ABN8LW81_9CNID</name>
<keyword evidence="5" id="KW-1185">Reference proteome</keyword>
<comment type="caution">
    <text evidence="4">The sequence shown here is derived from an EMBL/GenBank/DDBJ whole genome shotgun (WGS) entry which is preliminary data.</text>
</comment>
<keyword evidence="2" id="KW-1133">Transmembrane helix</keyword>
<accession>A0ABN8LW81</accession>
<evidence type="ECO:0000313" key="4">
    <source>
        <dbReference type="EMBL" id="CAH3019410.1"/>
    </source>
</evidence>
<evidence type="ECO:0000313" key="5">
    <source>
        <dbReference type="Proteomes" id="UP001159427"/>
    </source>
</evidence>